<keyword evidence="5 8" id="KW-0676">Redox-active center</keyword>
<dbReference type="PANTHER" id="PTHR45663:SF11">
    <property type="entry name" value="GEO12009P1"/>
    <property type="match status" value="1"/>
</dbReference>
<evidence type="ECO:0000256" key="7">
    <source>
        <dbReference type="PIRSR" id="PIRSR000077-1"/>
    </source>
</evidence>
<dbReference type="Proteomes" id="UP000008957">
    <property type="component" value="Chromosome"/>
</dbReference>
<dbReference type="EMBL" id="FP929056">
    <property type="protein sequence ID" value="CBL28615.1"/>
    <property type="molecule type" value="Genomic_DNA"/>
</dbReference>
<organism evidence="10 11">
    <name type="scientific">Fretibacterium fastidiosum</name>
    <dbReference type="NCBI Taxonomy" id="651822"/>
    <lineage>
        <taxon>Bacteria</taxon>
        <taxon>Thermotogati</taxon>
        <taxon>Synergistota</taxon>
        <taxon>Synergistia</taxon>
        <taxon>Synergistales</taxon>
        <taxon>Aminobacteriaceae</taxon>
        <taxon>Fretibacterium</taxon>
    </lineage>
</organism>
<evidence type="ECO:0000256" key="4">
    <source>
        <dbReference type="ARBA" id="ARBA00023157"/>
    </source>
</evidence>
<protein>
    <recommendedName>
        <fullName evidence="6">Thioredoxin</fullName>
    </recommendedName>
</protein>
<feature type="domain" description="Thioredoxin" evidence="9">
    <location>
        <begin position="1"/>
        <end position="110"/>
    </location>
</feature>
<dbReference type="CDD" id="cd02947">
    <property type="entry name" value="TRX_family"/>
    <property type="match status" value="1"/>
</dbReference>
<evidence type="ECO:0000256" key="8">
    <source>
        <dbReference type="PIRSR" id="PIRSR000077-4"/>
    </source>
</evidence>
<comment type="similarity">
    <text evidence="1 6">Belongs to the thioredoxin family.</text>
</comment>
<evidence type="ECO:0000256" key="5">
    <source>
        <dbReference type="ARBA" id="ARBA00023284"/>
    </source>
</evidence>
<evidence type="ECO:0000256" key="6">
    <source>
        <dbReference type="PIRNR" id="PIRNR000077"/>
    </source>
</evidence>
<dbReference type="KEGG" id="sbr:SY1_16430"/>
<dbReference type="GO" id="GO:0045454">
    <property type="term" value="P:cell redox homeostasis"/>
    <property type="evidence" value="ECO:0007669"/>
    <property type="project" value="TreeGrafter"/>
</dbReference>
<evidence type="ECO:0000259" key="9">
    <source>
        <dbReference type="PROSITE" id="PS51352"/>
    </source>
</evidence>
<keyword evidence="4 8" id="KW-1015">Disulfide bond</keyword>
<evidence type="ECO:0000313" key="11">
    <source>
        <dbReference type="Proteomes" id="UP000008957"/>
    </source>
</evidence>
<name>A0AB94IXZ4_9BACT</name>
<reference evidence="11" key="1">
    <citation type="submission" date="2010-03" db="EMBL/GenBank/DDBJ databases">
        <title>The genome sequence of Synergistetes sp. SGP1.</title>
        <authorList>
            <consortium name="metaHIT consortium -- http://www.metahit.eu/"/>
            <person name="Pajon A."/>
            <person name="Turner K."/>
            <person name="Parkhill J."/>
            <person name="Wade W."/>
            <person name="Vartoukian S."/>
        </authorList>
    </citation>
    <scope>NUCLEOTIDE SEQUENCE [LARGE SCALE GENOMIC DNA]</scope>
    <source>
        <strain evidence="11">SGP1</strain>
    </source>
</reference>
<evidence type="ECO:0000256" key="1">
    <source>
        <dbReference type="ARBA" id="ARBA00008987"/>
    </source>
</evidence>
<gene>
    <name evidence="10" type="ORF">SY1_16430</name>
</gene>
<evidence type="ECO:0000256" key="3">
    <source>
        <dbReference type="ARBA" id="ARBA00022982"/>
    </source>
</evidence>
<dbReference type="GO" id="GO:0015035">
    <property type="term" value="F:protein-disulfide reductase activity"/>
    <property type="evidence" value="ECO:0007669"/>
    <property type="project" value="InterPro"/>
</dbReference>
<dbReference type="PROSITE" id="PS51352">
    <property type="entry name" value="THIOREDOXIN_2"/>
    <property type="match status" value="1"/>
</dbReference>
<dbReference type="Gene3D" id="3.40.30.10">
    <property type="entry name" value="Glutaredoxin"/>
    <property type="match status" value="1"/>
</dbReference>
<feature type="site" description="Deprotonates C-terminal active site Cys" evidence="7">
    <location>
        <position position="26"/>
    </location>
</feature>
<feature type="disulfide bond" description="Redox-active" evidence="8">
    <location>
        <begin position="32"/>
        <end position="35"/>
    </location>
</feature>
<sequence length="110" mass="12110">MSAIVELTKENYEAEIKESPIPVVVDFWGPKCGPCMALMPKYHELADNPKYEGKVKFCSVDTSKNRRVAIGLKVMAQPTFLFWKGGAEVARLSGDGTSIEGITAEVDKML</sequence>
<keyword evidence="3" id="KW-0249">Electron transport</keyword>
<feature type="active site" description="Nucleophile" evidence="7">
    <location>
        <position position="32"/>
    </location>
</feature>
<evidence type="ECO:0000256" key="2">
    <source>
        <dbReference type="ARBA" id="ARBA00022448"/>
    </source>
</evidence>
<dbReference type="Pfam" id="PF00085">
    <property type="entry name" value="Thioredoxin"/>
    <property type="match status" value="1"/>
</dbReference>
<accession>A0AB94IXZ4</accession>
<keyword evidence="11" id="KW-1185">Reference proteome</keyword>
<reference evidence="10 11" key="2">
    <citation type="submission" date="2010-03" db="EMBL/GenBank/DDBJ databases">
        <authorList>
            <person name="Pajon A."/>
        </authorList>
    </citation>
    <scope>NUCLEOTIDE SEQUENCE [LARGE SCALE GENOMIC DNA]</scope>
    <source>
        <strain evidence="10 11">SGP1</strain>
    </source>
</reference>
<dbReference type="InterPro" id="IPR036249">
    <property type="entry name" value="Thioredoxin-like_sf"/>
</dbReference>
<feature type="site" description="Contributes to redox potential value" evidence="7">
    <location>
        <position position="34"/>
    </location>
</feature>
<evidence type="ECO:0000313" key="10">
    <source>
        <dbReference type="EMBL" id="CBL28615.1"/>
    </source>
</evidence>
<dbReference type="PANTHER" id="PTHR45663">
    <property type="entry name" value="GEO12009P1"/>
    <property type="match status" value="1"/>
</dbReference>
<dbReference type="PIRSF" id="PIRSF000077">
    <property type="entry name" value="Thioredoxin"/>
    <property type="match status" value="1"/>
</dbReference>
<dbReference type="SUPFAM" id="SSF52833">
    <property type="entry name" value="Thioredoxin-like"/>
    <property type="match status" value="1"/>
</dbReference>
<dbReference type="AlphaFoldDB" id="A0AB94IXZ4"/>
<feature type="site" description="Contributes to redox potential value" evidence="7">
    <location>
        <position position="33"/>
    </location>
</feature>
<dbReference type="GO" id="GO:0005829">
    <property type="term" value="C:cytosol"/>
    <property type="evidence" value="ECO:0007669"/>
    <property type="project" value="TreeGrafter"/>
</dbReference>
<dbReference type="InterPro" id="IPR005746">
    <property type="entry name" value="Thioredoxin"/>
</dbReference>
<proteinExistence type="inferred from homology"/>
<keyword evidence="2" id="KW-0813">Transport</keyword>
<feature type="active site" description="Nucleophile" evidence="7">
    <location>
        <position position="35"/>
    </location>
</feature>
<dbReference type="InterPro" id="IPR013766">
    <property type="entry name" value="Thioredoxin_domain"/>
</dbReference>
<dbReference type="RefSeq" id="WP_015556762.1">
    <property type="nucleotide sequence ID" value="NC_021038.1"/>
</dbReference>